<evidence type="ECO:0000313" key="2">
    <source>
        <dbReference type="EMBL" id="MPM19682.1"/>
    </source>
</evidence>
<name>A0A644XU04_9ZZZZ</name>
<feature type="region of interest" description="Disordered" evidence="1">
    <location>
        <begin position="58"/>
        <end position="93"/>
    </location>
</feature>
<protein>
    <submittedName>
        <fullName evidence="2">Uncharacterized protein</fullName>
    </submittedName>
</protein>
<sequence>MAYLGQLGADGIDSGLFSAEEGGYHYPVHRVIYPVNEECRDDRHSYLQHLLRQTDVEKRGDEPGLIQPSEDEKFYNDRNKSAHDKAKQRIDENDQRYADGIADRGQKNACDHEDSALVLHAGGGGDDGVEPGKNGLEAHEKYPRPEDRRGKKGFREKPAEEHDKPSGQGRTCGDYHKRRGTDSFFELGRLFVEEDPEHGVVHSEDGERGGEGDDDVKQIGHAVHGGVRDKSRDDGQHEHRYYLAEDADEAVDEEVFDEKLCARSEDHSVLPPSGKYIQRFDHPLGIHSRHAIVQRQAQHAFGQSLGQGEVALT</sequence>
<feature type="region of interest" description="Disordered" evidence="1">
    <location>
        <begin position="118"/>
        <end position="178"/>
    </location>
</feature>
<dbReference type="AlphaFoldDB" id="A0A644XU04"/>
<feature type="compositionally biased region" description="Basic and acidic residues" evidence="1">
    <location>
        <begin position="197"/>
        <end position="218"/>
    </location>
</feature>
<evidence type="ECO:0000256" key="1">
    <source>
        <dbReference type="SAM" id="MobiDB-lite"/>
    </source>
</evidence>
<gene>
    <name evidence="2" type="ORF">SDC9_66108</name>
</gene>
<feature type="compositionally biased region" description="Basic and acidic residues" evidence="1">
    <location>
        <begin position="136"/>
        <end position="165"/>
    </location>
</feature>
<dbReference type="EMBL" id="VSSQ01003222">
    <property type="protein sequence ID" value="MPM19682.1"/>
    <property type="molecule type" value="Genomic_DNA"/>
</dbReference>
<proteinExistence type="predicted"/>
<organism evidence="2">
    <name type="scientific">bioreactor metagenome</name>
    <dbReference type="NCBI Taxonomy" id="1076179"/>
    <lineage>
        <taxon>unclassified sequences</taxon>
        <taxon>metagenomes</taxon>
        <taxon>ecological metagenomes</taxon>
    </lineage>
</organism>
<accession>A0A644XU04</accession>
<feature type="compositionally biased region" description="Basic and acidic residues" evidence="1">
    <location>
        <begin position="70"/>
        <end position="93"/>
    </location>
</feature>
<feature type="region of interest" description="Disordered" evidence="1">
    <location>
        <begin position="195"/>
        <end position="218"/>
    </location>
</feature>
<comment type="caution">
    <text evidence="2">The sequence shown here is derived from an EMBL/GenBank/DDBJ whole genome shotgun (WGS) entry which is preliminary data.</text>
</comment>
<reference evidence="2" key="1">
    <citation type="submission" date="2019-08" db="EMBL/GenBank/DDBJ databases">
        <authorList>
            <person name="Kucharzyk K."/>
            <person name="Murdoch R.W."/>
            <person name="Higgins S."/>
            <person name="Loffler F."/>
        </authorList>
    </citation>
    <scope>NUCLEOTIDE SEQUENCE</scope>
</reference>